<feature type="transmembrane region" description="Helical" evidence="10">
    <location>
        <begin position="208"/>
        <end position="229"/>
    </location>
</feature>
<keyword evidence="4 10" id="KW-0812">Transmembrane</keyword>
<keyword evidence="3" id="KW-0813">Transport</keyword>
<reference evidence="12" key="1">
    <citation type="submission" date="2020-03" db="EMBL/GenBank/DDBJ databases">
        <title>A high-quality chromosome-level genome assembly of a woody plant with both climbing and erect habits, Rhamnella rubrinervis.</title>
        <authorList>
            <person name="Lu Z."/>
            <person name="Yang Y."/>
            <person name="Zhu X."/>
            <person name="Sun Y."/>
        </authorList>
    </citation>
    <scope>NUCLEOTIDE SEQUENCE</scope>
    <source>
        <strain evidence="12">BYM</strain>
        <tissue evidence="12">Leaf</tissue>
    </source>
</reference>
<dbReference type="PRINTS" id="PR01333">
    <property type="entry name" value="2POREKCHANEL"/>
</dbReference>
<evidence type="ECO:0000256" key="5">
    <source>
        <dbReference type="ARBA" id="ARBA00022837"/>
    </source>
</evidence>
<dbReference type="GO" id="GO:0030322">
    <property type="term" value="P:stabilization of membrane potential"/>
    <property type="evidence" value="ECO:0007669"/>
    <property type="project" value="TreeGrafter"/>
</dbReference>
<keyword evidence="13" id="KW-1185">Reference proteome</keyword>
<feature type="transmembrane region" description="Helical" evidence="10">
    <location>
        <begin position="120"/>
        <end position="138"/>
    </location>
</feature>
<evidence type="ECO:0000256" key="3">
    <source>
        <dbReference type="ARBA" id="ARBA00022448"/>
    </source>
</evidence>
<dbReference type="Proteomes" id="UP000796880">
    <property type="component" value="Unassembled WGS sequence"/>
</dbReference>
<protein>
    <recommendedName>
        <fullName evidence="11">Potassium channel domain-containing protein</fullName>
    </recommendedName>
</protein>
<dbReference type="AlphaFoldDB" id="A0A8K0HGQ6"/>
<dbReference type="InterPro" id="IPR013099">
    <property type="entry name" value="K_chnl_dom"/>
</dbReference>
<dbReference type="InterPro" id="IPR018247">
    <property type="entry name" value="EF_Hand_1_Ca_BS"/>
</dbReference>
<dbReference type="GO" id="GO:0009705">
    <property type="term" value="C:plant-type vacuole membrane"/>
    <property type="evidence" value="ECO:0007669"/>
    <property type="project" value="TreeGrafter"/>
</dbReference>
<proteinExistence type="inferred from homology"/>
<accession>A0A8K0HGQ6</accession>
<dbReference type="Pfam" id="PF07885">
    <property type="entry name" value="Ion_trans_2"/>
    <property type="match status" value="2"/>
</dbReference>
<evidence type="ECO:0000259" key="11">
    <source>
        <dbReference type="Pfam" id="PF07885"/>
    </source>
</evidence>
<feature type="transmembrane region" description="Helical" evidence="10">
    <location>
        <begin position="262"/>
        <end position="282"/>
    </location>
</feature>
<evidence type="ECO:0000313" key="13">
    <source>
        <dbReference type="Proteomes" id="UP000796880"/>
    </source>
</evidence>
<evidence type="ECO:0000256" key="7">
    <source>
        <dbReference type="ARBA" id="ARBA00023065"/>
    </source>
</evidence>
<comment type="similarity">
    <text evidence="2">Belongs to the two pore domain potassium channel (TC 1.A.1.7) family.</text>
</comment>
<feature type="transmembrane region" description="Helical" evidence="10">
    <location>
        <begin position="144"/>
        <end position="165"/>
    </location>
</feature>
<evidence type="ECO:0000256" key="1">
    <source>
        <dbReference type="ARBA" id="ARBA00004141"/>
    </source>
</evidence>
<evidence type="ECO:0000256" key="6">
    <source>
        <dbReference type="ARBA" id="ARBA00022989"/>
    </source>
</evidence>
<feature type="domain" description="Potassium channel" evidence="11">
    <location>
        <begin position="93"/>
        <end position="173"/>
    </location>
</feature>
<comment type="subcellular location">
    <subcellularLocation>
        <location evidence="1">Membrane</location>
        <topology evidence="1">Multi-pass membrane protein</topology>
    </subcellularLocation>
</comment>
<dbReference type="PANTHER" id="PTHR11003:SF271">
    <property type="entry name" value="TWO-PORE POTASSIUM CHANNEL 1-LIKE"/>
    <property type="match status" value="1"/>
</dbReference>
<keyword evidence="7" id="KW-0406">Ion transport</keyword>
<dbReference type="SUPFAM" id="SSF81324">
    <property type="entry name" value="Voltage-gated potassium channels"/>
    <property type="match status" value="2"/>
</dbReference>
<keyword evidence="5" id="KW-0106">Calcium</keyword>
<dbReference type="GO" id="GO:0015271">
    <property type="term" value="F:outward rectifier potassium channel activity"/>
    <property type="evidence" value="ECO:0007669"/>
    <property type="project" value="TreeGrafter"/>
</dbReference>
<dbReference type="SUPFAM" id="SSF47473">
    <property type="entry name" value="EF-hand"/>
    <property type="match status" value="1"/>
</dbReference>
<evidence type="ECO:0000256" key="8">
    <source>
        <dbReference type="ARBA" id="ARBA00023136"/>
    </source>
</evidence>
<feature type="domain" description="Potassium channel" evidence="11">
    <location>
        <begin position="214"/>
        <end position="287"/>
    </location>
</feature>
<dbReference type="GO" id="GO:0005886">
    <property type="term" value="C:plasma membrane"/>
    <property type="evidence" value="ECO:0007669"/>
    <property type="project" value="TreeGrafter"/>
</dbReference>
<sequence length="369" mass="41172">MVHAVFKNAVMDTDAKRALLSETVDNFQFNEKKFLQRRRSGIPQYSTSTSTNNTSSSALINNSLLQNEAEPLLHCDPNKFSPQQFSIRQVMFLLVAYLGGGTLCFFLVKNQIQGKKTNGILDAMYFSVVTMTTVGYGDLVPDSILAKLLACVYVFTGVALAGILLGKAADYLVEKQEILLVRAIYMSEKVGQDELVREAETHKVKYKFITAGVFLLMLIVVGTFFLYLVEDLDFLNAFYCVCSTITTLGYGDESFSSGVGRIFAVFWILGSTICLAQFYLYLAELYTEGRQRSLMKWVLTRKLTYSDLEEADLDHDKVVSSSEFVLYKLKEMGKISQGDISAVIEAFKQLDIDQSGTLTASDLQLSQSS</sequence>
<keyword evidence="8 10" id="KW-0472">Membrane</keyword>
<keyword evidence="9" id="KW-0407">Ion channel</keyword>
<feature type="transmembrane region" description="Helical" evidence="10">
    <location>
        <begin position="90"/>
        <end position="108"/>
    </location>
</feature>
<organism evidence="12 13">
    <name type="scientific">Rhamnella rubrinervis</name>
    <dbReference type="NCBI Taxonomy" id="2594499"/>
    <lineage>
        <taxon>Eukaryota</taxon>
        <taxon>Viridiplantae</taxon>
        <taxon>Streptophyta</taxon>
        <taxon>Embryophyta</taxon>
        <taxon>Tracheophyta</taxon>
        <taxon>Spermatophyta</taxon>
        <taxon>Magnoliopsida</taxon>
        <taxon>eudicotyledons</taxon>
        <taxon>Gunneridae</taxon>
        <taxon>Pentapetalae</taxon>
        <taxon>rosids</taxon>
        <taxon>fabids</taxon>
        <taxon>Rosales</taxon>
        <taxon>Rhamnaceae</taxon>
        <taxon>rhamnoid group</taxon>
        <taxon>Rhamneae</taxon>
        <taxon>Rhamnella</taxon>
    </lineage>
</organism>
<dbReference type="EMBL" id="VOIH02000003">
    <property type="protein sequence ID" value="KAF3451869.1"/>
    <property type="molecule type" value="Genomic_DNA"/>
</dbReference>
<dbReference type="PROSITE" id="PS00018">
    <property type="entry name" value="EF_HAND_1"/>
    <property type="match status" value="1"/>
</dbReference>
<dbReference type="OrthoDB" id="415460at2759"/>
<evidence type="ECO:0000256" key="9">
    <source>
        <dbReference type="ARBA" id="ARBA00023303"/>
    </source>
</evidence>
<comment type="caution">
    <text evidence="12">The sequence shown here is derived from an EMBL/GenBank/DDBJ whole genome shotgun (WGS) entry which is preliminary data.</text>
</comment>
<dbReference type="PANTHER" id="PTHR11003">
    <property type="entry name" value="POTASSIUM CHANNEL, SUBFAMILY K"/>
    <property type="match status" value="1"/>
</dbReference>
<evidence type="ECO:0000256" key="10">
    <source>
        <dbReference type="SAM" id="Phobius"/>
    </source>
</evidence>
<evidence type="ECO:0000256" key="2">
    <source>
        <dbReference type="ARBA" id="ARBA00010159"/>
    </source>
</evidence>
<gene>
    <name evidence="12" type="ORF">FNV43_RR07965</name>
</gene>
<evidence type="ECO:0000256" key="4">
    <source>
        <dbReference type="ARBA" id="ARBA00022692"/>
    </source>
</evidence>
<dbReference type="InterPro" id="IPR003280">
    <property type="entry name" value="2pore_dom_K_chnl"/>
</dbReference>
<dbReference type="GO" id="GO:0022841">
    <property type="term" value="F:potassium ion leak channel activity"/>
    <property type="evidence" value="ECO:0007669"/>
    <property type="project" value="TreeGrafter"/>
</dbReference>
<keyword evidence="6 10" id="KW-1133">Transmembrane helix</keyword>
<dbReference type="InterPro" id="IPR011992">
    <property type="entry name" value="EF-hand-dom_pair"/>
</dbReference>
<dbReference type="Gene3D" id="1.10.238.10">
    <property type="entry name" value="EF-hand"/>
    <property type="match status" value="1"/>
</dbReference>
<dbReference type="Gene3D" id="1.10.287.70">
    <property type="match status" value="2"/>
</dbReference>
<name>A0A8K0HGQ6_9ROSA</name>
<evidence type="ECO:0000313" key="12">
    <source>
        <dbReference type="EMBL" id="KAF3451869.1"/>
    </source>
</evidence>